<name>A0A0B5DCD4_9CORY</name>
<dbReference type="HOGENOM" id="CLU_026624_0_1_11"/>
<dbReference type="KEGG" id="chm:B842_09795"/>
<feature type="chain" id="PRO_5002100017" description="Esterase" evidence="1">
    <location>
        <begin position="23"/>
        <end position="372"/>
    </location>
</feature>
<dbReference type="Proteomes" id="UP000031524">
    <property type="component" value="Chromosome"/>
</dbReference>
<keyword evidence="1" id="KW-0732">Signal</keyword>
<evidence type="ECO:0000256" key="1">
    <source>
        <dbReference type="SAM" id="SignalP"/>
    </source>
</evidence>
<evidence type="ECO:0008006" key="4">
    <source>
        <dbReference type="Google" id="ProtNLM"/>
    </source>
</evidence>
<dbReference type="Gene3D" id="3.40.50.1820">
    <property type="entry name" value="alpha/beta hydrolase"/>
    <property type="match status" value="1"/>
</dbReference>
<dbReference type="InterPro" id="IPR000801">
    <property type="entry name" value="Esterase-like"/>
</dbReference>
<dbReference type="Pfam" id="PF00756">
    <property type="entry name" value="Esterase"/>
    <property type="match status" value="1"/>
</dbReference>
<accession>A0A0B5DCD4</accession>
<sequence length="372" mass="40240">MRPTIPTLAATLLFLLPAPAVADSPLRDSLADSSRDVDATGALVEGTVDSLHRIGSSELPLPAVSPDPRFPLPLSDAIVRPGVLHREVIDADARLERWSIASPAMKRPVDVQIIRAPGPAPLLLLLDGIDSPSDSDWITRGRAPEVFRDENVTVVMPTDATASLYSDWVSDDPVLGRQQWETFLTAELLPLLDAHPDLHSTGRHGVGGLSMGAAGALHLAANHPDLFDGVFGISGCYSPLSPIGRQTTNLIVASRGGTLDNLWGEFGSPQWQRHDTAAHPEGLRDMAVYLTAATGALEGAELQEFLESEELTSMGTMLERGALTCTRDLDLAMRAHGMTHQQVVYRDTGAHNWIHFHNELRPAWEAIRDALQ</sequence>
<dbReference type="EMBL" id="CP005286">
    <property type="protein sequence ID" value="AJE33808.1"/>
    <property type="molecule type" value="Genomic_DNA"/>
</dbReference>
<dbReference type="OrthoDB" id="4510758at2"/>
<dbReference type="InterPro" id="IPR050583">
    <property type="entry name" value="Mycobacterial_A85_antigen"/>
</dbReference>
<reference evidence="2 3" key="1">
    <citation type="submission" date="2013-04" db="EMBL/GenBank/DDBJ databases">
        <title>Complete genome sequence of Corynebacterium humireducens DSM 45392(T), isolated from a wastewater-fed microbial fuel cell.</title>
        <authorList>
            <person name="Ruckert C."/>
            <person name="Albersmeier A."/>
            <person name="Kalinowski J."/>
        </authorList>
    </citation>
    <scope>NUCLEOTIDE SEQUENCE [LARGE SCALE GENOMIC DNA]</scope>
    <source>
        <strain evidence="3">MFC-5</strain>
    </source>
</reference>
<proteinExistence type="predicted"/>
<dbReference type="RefSeq" id="WP_040086449.1">
    <property type="nucleotide sequence ID" value="NZ_BCSU01000027.1"/>
</dbReference>
<evidence type="ECO:0000313" key="2">
    <source>
        <dbReference type="EMBL" id="AJE33808.1"/>
    </source>
</evidence>
<dbReference type="GO" id="GO:0016747">
    <property type="term" value="F:acyltransferase activity, transferring groups other than amino-acyl groups"/>
    <property type="evidence" value="ECO:0007669"/>
    <property type="project" value="TreeGrafter"/>
</dbReference>
<protein>
    <recommendedName>
        <fullName evidence="4">Esterase</fullName>
    </recommendedName>
</protein>
<dbReference type="PANTHER" id="PTHR48098">
    <property type="entry name" value="ENTEROCHELIN ESTERASE-RELATED"/>
    <property type="match status" value="1"/>
</dbReference>
<feature type="signal peptide" evidence="1">
    <location>
        <begin position="1"/>
        <end position="22"/>
    </location>
</feature>
<evidence type="ECO:0000313" key="3">
    <source>
        <dbReference type="Proteomes" id="UP000031524"/>
    </source>
</evidence>
<organism evidence="2 3">
    <name type="scientific">Corynebacterium humireducens NBRC 106098 = DSM 45392</name>
    <dbReference type="NCBI Taxonomy" id="1223515"/>
    <lineage>
        <taxon>Bacteria</taxon>
        <taxon>Bacillati</taxon>
        <taxon>Actinomycetota</taxon>
        <taxon>Actinomycetes</taxon>
        <taxon>Mycobacteriales</taxon>
        <taxon>Corynebacteriaceae</taxon>
        <taxon>Corynebacterium</taxon>
    </lineage>
</organism>
<dbReference type="SUPFAM" id="SSF53474">
    <property type="entry name" value="alpha/beta-Hydrolases"/>
    <property type="match status" value="1"/>
</dbReference>
<dbReference type="InterPro" id="IPR029058">
    <property type="entry name" value="AB_hydrolase_fold"/>
</dbReference>
<dbReference type="STRING" id="1223515.B842_09795"/>
<gene>
    <name evidence="2" type="ORF">B842_09795</name>
</gene>
<dbReference type="AlphaFoldDB" id="A0A0B5DCD4"/>
<dbReference type="PANTHER" id="PTHR48098:SF1">
    <property type="entry name" value="DIACYLGLYCEROL ACYLTRANSFERASE_MYCOLYLTRANSFERASE AG85A"/>
    <property type="match status" value="1"/>
</dbReference>
<keyword evidence="3" id="KW-1185">Reference proteome</keyword>